<dbReference type="Proteomes" id="UP001157346">
    <property type="component" value="Segment"/>
</dbReference>
<proteinExistence type="predicted"/>
<dbReference type="RefSeq" id="YP_010805447.1">
    <property type="nucleotide sequence ID" value="NC_077151.1"/>
</dbReference>
<dbReference type="EMBL" id="MZ983390">
    <property type="protein sequence ID" value="UGY70981.1"/>
    <property type="molecule type" value="Viral_cRNA"/>
</dbReference>
<name>A0A8K1XTF1_9RHAB</name>
<dbReference type="GeneID" id="80544345"/>
<evidence type="ECO:0000313" key="1">
    <source>
        <dbReference type="EMBL" id="UGY70981.1"/>
    </source>
</evidence>
<sequence length="90" mass="10563">MNAAVLMVNTRQGRQYMMVYPTSYSRMHRTKSGHPQVHYMNNPSMYTQLSAPPSDQLQYLPILSTLFIASYSSLYKKNQHNYTIERSKIR</sequence>
<accession>A0A8K1XTF1</accession>
<organism evidence="1 2">
    <name type="scientific">Cnidium virus 1</name>
    <dbReference type="NCBI Taxonomy" id="2903266"/>
    <lineage>
        <taxon>Viruses</taxon>
        <taxon>Riboviria</taxon>
        <taxon>Orthornavirae</taxon>
        <taxon>Negarnaviricota</taxon>
        <taxon>Haploviricotina</taxon>
        <taxon>Monjiviricetes</taxon>
        <taxon>Mononegavirales</taxon>
        <taxon>Rhabdoviridae</taxon>
        <taxon>Betarhabdovirinae</taxon>
        <taxon>Betanucleorhabdovirus</taxon>
        <taxon>Betanucleorhabdovirus cnidii</taxon>
    </lineage>
</organism>
<evidence type="ECO:0000313" key="2">
    <source>
        <dbReference type="Proteomes" id="UP001157346"/>
    </source>
</evidence>
<dbReference type="KEGG" id="vg:80544345"/>
<reference evidence="1" key="1">
    <citation type="submission" date="2021-08" db="EMBL/GenBank/DDBJ databases">
        <authorList>
            <person name="Belete M."/>
            <person name="Igori D."/>
            <person name="Kim Se."/>
            <person name="Lee S.-H."/>
            <person name="Moon J.S."/>
        </authorList>
    </citation>
    <scope>NUCLEOTIDE SEQUENCE</scope>
    <source>
        <strain evidence="1">SK</strain>
    </source>
</reference>
<keyword evidence="2" id="KW-1185">Reference proteome</keyword>
<protein>
    <submittedName>
        <fullName evidence="1">P2</fullName>
    </submittedName>
</protein>